<evidence type="ECO:0000256" key="5">
    <source>
        <dbReference type="ARBA" id="ARBA00022692"/>
    </source>
</evidence>
<sequence>MAINKAFSNVSILAVFQIAIIALLVMSCLRVIQPFLGALTWAAIIAISAWPMHCRLRQKLGERHKLAALLIVLALALALAIPIGLMALTLADTLPHLSGLTHDLTQLTLPNAPTWLANIPVVGESLQKLWGSVQADLPGFFEKIRPAVNQGALWLLSGGANLSLSLLEIVLAIIVSGLLLINGDRLWDMVELIVIKLGGAPAGELPDVIARTIRSVTTGVVGTALAQTILCVIGLLIAGVPGALVLGFLCFIVAVAQMPTLIVWLPAAAWVFYTGNTGLGIFLLVWGFLLINTIDNILKPLLISQGAQMPLSLIFLGVIGGLIAWGVIGLFIGPTLLAVALTMLRHWLRPECPEPKTGEDDTCEQVGASE</sequence>
<dbReference type="Pfam" id="PF01594">
    <property type="entry name" value="AI-2E_transport"/>
    <property type="match status" value="1"/>
</dbReference>
<evidence type="ECO:0000256" key="6">
    <source>
        <dbReference type="ARBA" id="ARBA00022989"/>
    </source>
</evidence>
<dbReference type="AlphaFoldDB" id="A0A1W0C939"/>
<dbReference type="PROSITE" id="PS51257">
    <property type="entry name" value="PROKAR_LIPOPROTEIN"/>
    <property type="match status" value="1"/>
</dbReference>
<evidence type="ECO:0000256" key="7">
    <source>
        <dbReference type="ARBA" id="ARBA00023136"/>
    </source>
</evidence>
<keyword evidence="3" id="KW-0813">Transport</keyword>
<dbReference type="PANTHER" id="PTHR21716">
    <property type="entry name" value="TRANSMEMBRANE PROTEIN"/>
    <property type="match status" value="1"/>
</dbReference>
<comment type="similarity">
    <text evidence="2">Belongs to the autoinducer-2 exporter (AI-2E) (TC 2.A.86) family.</text>
</comment>
<feature type="transmembrane region" description="Helical" evidence="8">
    <location>
        <begin position="270"/>
        <end position="291"/>
    </location>
</feature>
<dbReference type="RefSeq" id="WP_052052309.1">
    <property type="nucleotide sequence ID" value="NZ_CP061849.1"/>
</dbReference>
<keyword evidence="12" id="KW-1185">Reference proteome</keyword>
<feature type="transmembrane region" description="Helical" evidence="8">
    <location>
        <begin position="244"/>
        <end position="265"/>
    </location>
</feature>
<dbReference type="EMBL" id="JAFLRD010000028">
    <property type="protein sequence ID" value="MBO0418250.1"/>
    <property type="molecule type" value="Genomic_DNA"/>
</dbReference>
<evidence type="ECO:0000256" key="4">
    <source>
        <dbReference type="ARBA" id="ARBA00022475"/>
    </source>
</evidence>
<feature type="transmembrane region" description="Helical" evidence="8">
    <location>
        <begin position="162"/>
        <end position="181"/>
    </location>
</feature>
<evidence type="ECO:0000313" key="11">
    <source>
        <dbReference type="Proteomes" id="UP000192721"/>
    </source>
</evidence>
<evidence type="ECO:0000313" key="12">
    <source>
        <dbReference type="Proteomes" id="UP000664349"/>
    </source>
</evidence>
<reference evidence="10 11" key="1">
    <citation type="submission" date="2017-02" db="EMBL/GenBank/DDBJ databases">
        <title>Chromobacterium haemolyticum H5244.</title>
        <authorList>
            <person name="Gulvik C.A."/>
        </authorList>
    </citation>
    <scope>NUCLEOTIDE SEQUENCE [LARGE SCALE GENOMIC DNA]</scope>
    <source>
        <strain evidence="10 11">H5244</strain>
    </source>
</reference>
<feature type="transmembrane region" description="Helical" evidence="8">
    <location>
        <begin position="66"/>
        <end position="91"/>
    </location>
</feature>
<proteinExistence type="inferred from homology"/>
<keyword evidence="6 8" id="KW-1133">Transmembrane helix</keyword>
<keyword evidence="5 8" id="KW-0812">Transmembrane</keyword>
<evidence type="ECO:0000256" key="1">
    <source>
        <dbReference type="ARBA" id="ARBA00004651"/>
    </source>
</evidence>
<protein>
    <submittedName>
        <fullName evidence="10">AI-2E family transporter</fullName>
    </submittedName>
</protein>
<comment type="caution">
    <text evidence="10">The sequence shown here is derived from an EMBL/GenBank/DDBJ whole genome shotgun (WGS) entry which is preliminary data.</text>
</comment>
<dbReference type="EMBL" id="MUKV01000068">
    <property type="protein sequence ID" value="OQS31254.1"/>
    <property type="molecule type" value="Genomic_DNA"/>
</dbReference>
<organism evidence="10 11">
    <name type="scientific">Chromobacterium haemolyticum</name>
    <dbReference type="NCBI Taxonomy" id="394935"/>
    <lineage>
        <taxon>Bacteria</taxon>
        <taxon>Pseudomonadati</taxon>
        <taxon>Pseudomonadota</taxon>
        <taxon>Betaproteobacteria</taxon>
        <taxon>Neisseriales</taxon>
        <taxon>Chromobacteriaceae</taxon>
        <taxon>Chromobacterium</taxon>
    </lineage>
</organism>
<feature type="transmembrane region" description="Helical" evidence="8">
    <location>
        <begin position="12"/>
        <end position="32"/>
    </location>
</feature>
<evidence type="ECO:0000256" key="2">
    <source>
        <dbReference type="ARBA" id="ARBA00009773"/>
    </source>
</evidence>
<name>A0A1W0C939_9NEIS</name>
<dbReference type="GO" id="GO:0005886">
    <property type="term" value="C:plasma membrane"/>
    <property type="evidence" value="ECO:0007669"/>
    <property type="project" value="UniProtKB-SubCell"/>
</dbReference>
<accession>A0A1W0C939</accession>
<evidence type="ECO:0000313" key="10">
    <source>
        <dbReference type="EMBL" id="OQS31254.1"/>
    </source>
</evidence>
<evidence type="ECO:0000313" key="9">
    <source>
        <dbReference type="EMBL" id="MBO0418250.1"/>
    </source>
</evidence>
<feature type="transmembrane region" description="Helical" evidence="8">
    <location>
        <begin position="311"/>
        <end position="341"/>
    </location>
</feature>
<keyword evidence="7 8" id="KW-0472">Membrane</keyword>
<evidence type="ECO:0000256" key="8">
    <source>
        <dbReference type="SAM" id="Phobius"/>
    </source>
</evidence>
<comment type="subcellular location">
    <subcellularLocation>
        <location evidence="1">Cell membrane</location>
        <topology evidence="1">Multi-pass membrane protein</topology>
    </subcellularLocation>
</comment>
<evidence type="ECO:0000256" key="3">
    <source>
        <dbReference type="ARBA" id="ARBA00022448"/>
    </source>
</evidence>
<gene>
    <name evidence="10" type="ORF">B0T45_23115</name>
    <name evidence="9" type="ORF">J1C50_22325</name>
</gene>
<reference evidence="9 12" key="2">
    <citation type="submission" date="2021-03" db="EMBL/GenBank/DDBJ databases">
        <title>First Case of infection caused by Chromobacterium haemolyticum derived from water in China.</title>
        <authorList>
            <person name="Chen J."/>
            <person name="Liu C."/>
        </authorList>
    </citation>
    <scope>NUCLEOTIDE SEQUENCE [LARGE SCALE GENOMIC DNA]</scope>
    <source>
        <strain evidence="9 12">WJ-5</strain>
    </source>
</reference>
<dbReference type="Proteomes" id="UP000664349">
    <property type="component" value="Unassembled WGS sequence"/>
</dbReference>
<feature type="transmembrane region" description="Helical" evidence="8">
    <location>
        <begin position="38"/>
        <end position="54"/>
    </location>
</feature>
<keyword evidence="4" id="KW-1003">Cell membrane</keyword>
<dbReference type="Proteomes" id="UP000192721">
    <property type="component" value="Unassembled WGS sequence"/>
</dbReference>
<dbReference type="InterPro" id="IPR002549">
    <property type="entry name" value="AI-2E-like"/>
</dbReference>
<dbReference type="PANTHER" id="PTHR21716:SF67">
    <property type="entry name" value="TRANSPORT PROTEIN YDIK-RELATED"/>
    <property type="match status" value="1"/>
</dbReference>
<feature type="transmembrane region" description="Helical" evidence="8">
    <location>
        <begin position="219"/>
        <end position="238"/>
    </location>
</feature>